<keyword evidence="2" id="KW-1185">Reference proteome</keyword>
<protein>
    <submittedName>
        <fullName evidence="1">Uncharacterized protein</fullName>
    </submittedName>
</protein>
<sequence length="59" mass="6677">MASKRPGSDSVVCEPKKKCKHMTISVQQKVDLLRKLELKVFQCRAYANSTTLAHQLSMI</sequence>
<reference evidence="1 2" key="1">
    <citation type="submission" date="2019-05" db="EMBL/GenBank/DDBJ databases">
        <title>Another draft genome of Portunus trituberculatus and its Hox gene families provides insights of decapod evolution.</title>
        <authorList>
            <person name="Jeong J.-H."/>
            <person name="Song I."/>
            <person name="Kim S."/>
            <person name="Choi T."/>
            <person name="Kim D."/>
            <person name="Ryu S."/>
            <person name="Kim W."/>
        </authorList>
    </citation>
    <scope>NUCLEOTIDE SEQUENCE [LARGE SCALE GENOMIC DNA]</scope>
    <source>
        <tissue evidence="1">Muscle</tissue>
    </source>
</reference>
<proteinExistence type="predicted"/>
<dbReference type="AlphaFoldDB" id="A0A5B7J454"/>
<accession>A0A5B7J454</accession>
<gene>
    <name evidence="1" type="ORF">E2C01_082162</name>
</gene>
<organism evidence="1 2">
    <name type="scientific">Portunus trituberculatus</name>
    <name type="common">Swimming crab</name>
    <name type="synonym">Neptunus trituberculatus</name>
    <dbReference type="NCBI Taxonomy" id="210409"/>
    <lineage>
        <taxon>Eukaryota</taxon>
        <taxon>Metazoa</taxon>
        <taxon>Ecdysozoa</taxon>
        <taxon>Arthropoda</taxon>
        <taxon>Crustacea</taxon>
        <taxon>Multicrustacea</taxon>
        <taxon>Malacostraca</taxon>
        <taxon>Eumalacostraca</taxon>
        <taxon>Eucarida</taxon>
        <taxon>Decapoda</taxon>
        <taxon>Pleocyemata</taxon>
        <taxon>Brachyura</taxon>
        <taxon>Eubrachyura</taxon>
        <taxon>Portunoidea</taxon>
        <taxon>Portunidae</taxon>
        <taxon>Portuninae</taxon>
        <taxon>Portunus</taxon>
    </lineage>
</organism>
<evidence type="ECO:0000313" key="2">
    <source>
        <dbReference type="Proteomes" id="UP000324222"/>
    </source>
</evidence>
<dbReference type="Proteomes" id="UP000324222">
    <property type="component" value="Unassembled WGS sequence"/>
</dbReference>
<evidence type="ECO:0000313" key="1">
    <source>
        <dbReference type="EMBL" id="MPC87304.1"/>
    </source>
</evidence>
<name>A0A5B7J454_PORTR</name>
<comment type="caution">
    <text evidence="1">The sequence shown here is derived from an EMBL/GenBank/DDBJ whole genome shotgun (WGS) entry which is preliminary data.</text>
</comment>
<dbReference type="EMBL" id="VSRR010074080">
    <property type="protein sequence ID" value="MPC87304.1"/>
    <property type="molecule type" value="Genomic_DNA"/>
</dbReference>